<comment type="caution">
    <text evidence="1">The sequence shown here is derived from an EMBL/GenBank/DDBJ whole genome shotgun (WGS) entry which is preliminary data.</text>
</comment>
<protein>
    <submittedName>
        <fullName evidence="1">Uncharacterized protein</fullName>
    </submittedName>
</protein>
<evidence type="ECO:0000313" key="2">
    <source>
        <dbReference type="Proteomes" id="UP000034032"/>
    </source>
</evidence>
<dbReference type="EMBL" id="LCJR01000020">
    <property type="protein sequence ID" value="KKT81416.1"/>
    <property type="molecule type" value="Genomic_DNA"/>
</dbReference>
<accession>A0A0G1KCD4</accession>
<name>A0A0G1KCD4_9BACT</name>
<organism evidence="1 2">
    <name type="scientific">Candidatus Yanofskybacteria bacterium GW2011_GWA2_44_9</name>
    <dbReference type="NCBI Taxonomy" id="1619025"/>
    <lineage>
        <taxon>Bacteria</taxon>
        <taxon>Candidatus Yanofskyibacteriota</taxon>
    </lineage>
</organism>
<dbReference type="Proteomes" id="UP000034032">
    <property type="component" value="Unassembled WGS sequence"/>
</dbReference>
<proteinExistence type="predicted"/>
<reference evidence="1 2" key="1">
    <citation type="journal article" date="2015" name="Nature">
        <title>rRNA introns, odd ribosomes, and small enigmatic genomes across a large radiation of phyla.</title>
        <authorList>
            <person name="Brown C.T."/>
            <person name="Hug L.A."/>
            <person name="Thomas B.C."/>
            <person name="Sharon I."/>
            <person name="Castelle C.J."/>
            <person name="Singh A."/>
            <person name="Wilkins M.J."/>
            <person name="Williams K.H."/>
            <person name="Banfield J.F."/>
        </authorList>
    </citation>
    <scope>NUCLEOTIDE SEQUENCE [LARGE SCALE GENOMIC DNA]</scope>
</reference>
<evidence type="ECO:0000313" key="1">
    <source>
        <dbReference type="EMBL" id="KKT81416.1"/>
    </source>
</evidence>
<sequence length="226" mass="26847">MHQELKEKAIQMRIGQQLGYGSIKAQIPVAKSTLSAWLRQFPLSEERILELRRSAWSKGEASREKFRNTMRAIRQKKDEKIYGRYLKRLGKFSKISFLISGLTLYLAEGSKTDYYNVSLANTDPRILRFFIKWLIYFFKLPRSKLRAQLHLYENMELEKEKEFWKNELCLKRGQFYKTYVSKLKKSSFLYKESFRHGTCSIKVSSSSVKREIMMGIKAYLDSIMRM</sequence>
<dbReference type="AlphaFoldDB" id="A0A0G1KCD4"/>
<gene>
    <name evidence="1" type="ORF">UW79_C0020G0020</name>
</gene>